<evidence type="ECO:0000259" key="1">
    <source>
        <dbReference type="Pfam" id="PF00246"/>
    </source>
</evidence>
<sequence length="581" mass="64062">MTTILNLDVPRTLDALVSLLLSSPPSQAVEAWLFDDGPSRKAAEAKLATAGIKARIRSAYKPLVYFFLEEVDISSLARIEVGYPVHAAADPHRFLIEAYPLAALVGNAEISFHANDLDLVYDVTLVTKAGETSTHAVFAPNIVEDDHVGTPVLRCCGWRRAVGVADAGQRLKTDFEILFLAAVDAVKHHHWERQQPYFDRLRITVDLPANDLDLDFCSESISLREAMHEDLFFTVRECLNAEMGAMAGRGGARPGQVVPDIRAAKANPRIVMTIEDFGEHEETTGPDIAMETAGRPLKIGQIRRELSKIEGEPIKAVSREGRDVLGGYHKGPGPAVLISSGQHANETSGPVGALRAAQVLAGDPNAHFAIVPVENVDGYELHQRLIVENPFHMHHAARYTAFGDDLSFTVPAPAYERDARTAALTLSSAKLHLNLHGYPSHEWTRPMSGYLPRGFELWTIPKGFFLIICTHPGWEAIGETLLDEVARRLAEDKALVDFNAKQIDCVRQHMPNAPFEVRYGIPVLKQVGSLYQAPLTIITEATDETVYDQTFIDCHEAQMRTVLYAVEAYRRLAESTDFPAA</sequence>
<feature type="domain" description="Peptidase M14" evidence="1">
    <location>
        <begin position="311"/>
        <end position="384"/>
    </location>
</feature>
<organism evidence="2 3">
    <name type="scientific">Rhizobium jaguaris</name>
    <dbReference type="NCBI Taxonomy" id="1312183"/>
    <lineage>
        <taxon>Bacteria</taxon>
        <taxon>Pseudomonadati</taxon>
        <taxon>Pseudomonadota</taxon>
        <taxon>Alphaproteobacteria</taxon>
        <taxon>Hyphomicrobiales</taxon>
        <taxon>Rhizobiaceae</taxon>
        <taxon>Rhizobium/Agrobacterium group</taxon>
        <taxon>Rhizobium</taxon>
    </lineage>
</organism>
<geneLocation type="plasmid" evidence="3">
    <name>prccge525c</name>
</geneLocation>
<accession>A0A387G4P1</accession>
<dbReference type="Proteomes" id="UP000282195">
    <property type="component" value="Plasmid pRCCGE525c"/>
</dbReference>
<dbReference type="InterPro" id="IPR000834">
    <property type="entry name" value="Peptidase_M14"/>
</dbReference>
<keyword evidence="3" id="KW-1185">Reference proteome</keyword>
<dbReference type="Gene3D" id="3.40.630.10">
    <property type="entry name" value="Zn peptidases"/>
    <property type="match status" value="1"/>
</dbReference>
<dbReference type="AlphaFoldDB" id="A0A387G4P1"/>
<evidence type="ECO:0000313" key="2">
    <source>
        <dbReference type="EMBL" id="AYG62922.1"/>
    </source>
</evidence>
<dbReference type="OrthoDB" id="7956186at2"/>
<protein>
    <submittedName>
        <fullName evidence="2">Peptidase M14</fullName>
    </submittedName>
</protein>
<keyword evidence="2" id="KW-0614">Plasmid</keyword>
<dbReference type="GO" id="GO:0008270">
    <property type="term" value="F:zinc ion binding"/>
    <property type="evidence" value="ECO:0007669"/>
    <property type="project" value="InterPro"/>
</dbReference>
<name>A0A387G4P1_9HYPH</name>
<dbReference type="SUPFAM" id="SSF53187">
    <property type="entry name" value="Zn-dependent exopeptidases"/>
    <property type="match status" value="1"/>
</dbReference>
<gene>
    <name evidence="2" type="ORF">CCGE525_29845</name>
</gene>
<dbReference type="GO" id="GO:0004181">
    <property type="term" value="F:metallocarboxypeptidase activity"/>
    <property type="evidence" value="ECO:0007669"/>
    <property type="project" value="InterPro"/>
</dbReference>
<dbReference type="RefSeq" id="WP_120707832.1">
    <property type="nucleotide sequence ID" value="NZ_CP032695.1"/>
</dbReference>
<reference evidence="2 3" key="1">
    <citation type="submission" date="2018-10" db="EMBL/GenBank/DDBJ databases">
        <title>Rhizobium etli, R. leguminosarum and a new Rhizobium genospecies from Phaseolus dumosus.</title>
        <authorList>
            <person name="Ramirez-Puebla S.T."/>
            <person name="Rogel-Hernandez M.A."/>
            <person name="Guerrero G."/>
            <person name="Ormeno-Orrillo E."/>
            <person name="Martinez-Romero J.C."/>
            <person name="Negrete-Yankelevich S."/>
            <person name="Martinez-Romero E."/>
        </authorList>
    </citation>
    <scope>NUCLEOTIDE SEQUENCE [LARGE SCALE GENOMIC DNA]</scope>
    <source>
        <strain evidence="2 3">CCGE525</strain>
        <plasmid evidence="3">prccge525c</plasmid>
    </source>
</reference>
<dbReference type="GO" id="GO:0006508">
    <property type="term" value="P:proteolysis"/>
    <property type="evidence" value="ECO:0007669"/>
    <property type="project" value="InterPro"/>
</dbReference>
<evidence type="ECO:0000313" key="3">
    <source>
        <dbReference type="Proteomes" id="UP000282195"/>
    </source>
</evidence>
<dbReference type="KEGG" id="rjg:CCGE525_29845"/>
<dbReference type="Pfam" id="PF00246">
    <property type="entry name" value="Peptidase_M14"/>
    <property type="match status" value="1"/>
</dbReference>
<dbReference type="EMBL" id="CP032695">
    <property type="protein sequence ID" value="AYG62922.1"/>
    <property type="molecule type" value="Genomic_DNA"/>
</dbReference>
<proteinExistence type="predicted"/>